<protein>
    <recommendedName>
        <fullName evidence="3">Ankyrin</fullName>
    </recommendedName>
</protein>
<dbReference type="InterPro" id="IPR036770">
    <property type="entry name" value="Ankyrin_rpt-contain_sf"/>
</dbReference>
<dbReference type="EMBL" id="MCFH01000013">
    <property type="protein sequence ID" value="ORX53357.1"/>
    <property type="molecule type" value="Genomic_DNA"/>
</dbReference>
<reference evidence="1 2" key="1">
    <citation type="submission" date="2016-08" db="EMBL/GenBank/DDBJ databases">
        <title>Genomes of anaerobic fungi encode conserved fungal cellulosomes for biomass hydrolysis.</title>
        <authorList>
            <consortium name="DOE Joint Genome Institute"/>
            <person name="Haitjema C.H."/>
            <person name="Gilmore S.P."/>
            <person name="Henske J.K."/>
            <person name="Solomon K.V."/>
            <person name="De Groot R."/>
            <person name="Kuo A."/>
            <person name="Mondo S.J."/>
            <person name="Salamov A.A."/>
            <person name="Labutti K."/>
            <person name="Zhao Z."/>
            <person name="Chiniquy J."/>
            <person name="Barry K."/>
            <person name="Brewer H.M."/>
            <person name="Purvine S.O."/>
            <person name="Wright A.T."/>
            <person name="Boxma B."/>
            <person name="Van Alen T."/>
            <person name="Hackstein J.H."/>
            <person name="Baker S.E."/>
            <person name="Grigoriev I.V."/>
            <person name="O'Malley M.A."/>
        </authorList>
    </citation>
    <scope>NUCLEOTIDE SEQUENCE [LARGE SCALE GENOMIC DNA]</scope>
    <source>
        <strain evidence="2">finn</strain>
    </source>
</reference>
<name>A0A1Y1VED1_9FUNG</name>
<evidence type="ECO:0000313" key="1">
    <source>
        <dbReference type="EMBL" id="ORX53357.1"/>
    </source>
</evidence>
<evidence type="ECO:0000313" key="2">
    <source>
        <dbReference type="Proteomes" id="UP000193719"/>
    </source>
</evidence>
<sequence>MSWISESCQTDKLLEQLCQFDELKEFLNSKASSDYFMNLYKEDREKFYYNILSFAIQIKVPNELIKKILDEVQNVNMILRYLGKFETIFPPLVECLVRENYEIAEYLIEKKNADVNLLFDCFLPVPELVFACGIIFVHPKMNILMSLFLYHRYYEKFNNRYLDDKYNTIDNAAKLCIRKNYEKQVQFLLDHGINIDILEFNYYSVELLGQTQQFSIKLFTYLVLMDGYKEIKLMIEHIDKLNAAKGAPSLMNDKSFLLPLYSSLINYDILKNSPVILKAEIFGMYRISNRDLKALSNQQLTEINEYLLNKKKVQDNLMNIFYNHNESQIECYIERHNLIKYLLEKEIKLNGKLINEEHIINNLSRNDYLNNEDFVNYLNTIIETKIKMNE</sequence>
<reference evidence="1 2" key="2">
    <citation type="submission" date="2016-08" db="EMBL/GenBank/DDBJ databases">
        <title>Pervasive Adenine N6-methylation of Active Genes in Fungi.</title>
        <authorList>
            <consortium name="DOE Joint Genome Institute"/>
            <person name="Mondo S.J."/>
            <person name="Dannebaum R.O."/>
            <person name="Kuo R.C."/>
            <person name="Labutti K."/>
            <person name="Haridas S."/>
            <person name="Kuo A."/>
            <person name="Salamov A."/>
            <person name="Ahrendt S.R."/>
            <person name="Lipzen A."/>
            <person name="Sullivan W."/>
            <person name="Andreopoulos W.B."/>
            <person name="Clum A."/>
            <person name="Lindquist E."/>
            <person name="Daum C."/>
            <person name="Ramamoorthy G.K."/>
            <person name="Gryganskyi A."/>
            <person name="Culley D."/>
            <person name="Magnuson J.K."/>
            <person name="James T.Y."/>
            <person name="O'Malley M.A."/>
            <person name="Stajich J.E."/>
            <person name="Spatafora J.W."/>
            <person name="Visel A."/>
            <person name="Grigoriev I.V."/>
        </authorList>
    </citation>
    <scope>NUCLEOTIDE SEQUENCE [LARGE SCALE GENOMIC DNA]</scope>
    <source>
        <strain evidence="2">finn</strain>
    </source>
</reference>
<proteinExistence type="predicted"/>
<dbReference type="AlphaFoldDB" id="A0A1Y1VED1"/>
<evidence type="ECO:0008006" key="3">
    <source>
        <dbReference type="Google" id="ProtNLM"/>
    </source>
</evidence>
<accession>A0A1Y1VED1</accession>
<organism evidence="1 2">
    <name type="scientific">Piromyces finnis</name>
    <dbReference type="NCBI Taxonomy" id="1754191"/>
    <lineage>
        <taxon>Eukaryota</taxon>
        <taxon>Fungi</taxon>
        <taxon>Fungi incertae sedis</taxon>
        <taxon>Chytridiomycota</taxon>
        <taxon>Chytridiomycota incertae sedis</taxon>
        <taxon>Neocallimastigomycetes</taxon>
        <taxon>Neocallimastigales</taxon>
        <taxon>Neocallimastigaceae</taxon>
        <taxon>Piromyces</taxon>
    </lineage>
</organism>
<dbReference type="Proteomes" id="UP000193719">
    <property type="component" value="Unassembled WGS sequence"/>
</dbReference>
<keyword evidence="2" id="KW-1185">Reference proteome</keyword>
<gene>
    <name evidence="1" type="ORF">BCR36DRAFT_24974</name>
</gene>
<comment type="caution">
    <text evidence="1">The sequence shown here is derived from an EMBL/GenBank/DDBJ whole genome shotgun (WGS) entry which is preliminary data.</text>
</comment>
<dbReference type="SUPFAM" id="SSF48403">
    <property type="entry name" value="Ankyrin repeat"/>
    <property type="match status" value="1"/>
</dbReference>